<dbReference type="Proteomes" id="UP000019140">
    <property type="component" value="Unassembled WGS sequence"/>
</dbReference>
<evidence type="ECO:0000313" key="2">
    <source>
        <dbReference type="Proteomes" id="UP000019140"/>
    </source>
</evidence>
<organism evidence="1 2">
    <name type="scientific">Candidatus Entotheonella gemina</name>
    <dbReference type="NCBI Taxonomy" id="1429439"/>
    <lineage>
        <taxon>Bacteria</taxon>
        <taxon>Pseudomonadati</taxon>
        <taxon>Nitrospinota/Tectimicrobiota group</taxon>
        <taxon>Candidatus Tectimicrobiota</taxon>
        <taxon>Candidatus Entotheonellia</taxon>
        <taxon>Candidatus Entotheonellales</taxon>
        <taxon>Candidatus Entotheonellaceae</taxon>
        <taxon>Candidatus Entotheonella</taxon>
    </lineage>
</organism>
<keyword evidence="2" id="KW-1185">Reference proteome</keyword>
<dbReference type="HOGENOM" id="CLU_132053_0_0_7"/>
<gene>
    <name evidence="1" type="ORF">ETSY2_21335</name>
</gene>
<dbReference type="SUPFAM" id="SSF52980">
    <property type="entry name" value="Restriction endonuclease-like"/>
    <property type="match status" value="1"/>
</dbReference>
<protein>
    <submittedName>
        <fullName evidence="1">Fatty-acid oxidation protein subunit alpha</fullName>
    </submittedName>
</protein>
<comment type="caution">
    <text evidence="1">The sequence shown here is derived from an EMBL/GenBank/DDBJ whole genome shotgun (WGS) entry which is preliminary data.</text>
</comment>
<dbReference type="Pfam" id="PF08814">
    <property type="entry name" value="XisH"/>
    <property type="match status" value="1"/>
</dbReference>
<name>W4M5U2_9BACT</name>
<sequence>MKSFARLWIVEVNQGTMAARDIFHEAVRRALEKEGWQITHDPLFLQTGGVEMYIDLGAENLLAAEREGEKIAVEIKSFVQASALYEFHLALGQYRNYELALGKEEPDRRLYLAAPADIYDRFFTLQFIQEALAYNQVSYFIYEPDNEVIVKWKK</sequence>
<proteinExistence type="predicted"/>
<reference evidence="1 2" key="1">
    <citation type="journal article" date="2014" name="Nature">
        <title>An environmental bacterial taxon with a large and distinct metabolic repertoire.</title>
        <authorList>
            <person name="Wilson M.C."/>
            <person name="Mori T."/>
            <person name="Ruckert C."/>
            <person name="Uria A.R."/>
            <person name="Helf M.J."/>
            <person name="Takada K."/>
            <person name="Gernert C."/>
            <person name="Steffens U.A."/>
            <person name="Heycke N."/>
            <person name="Schmitt S."/>
            <person name="Rinke C."/>
            <person name="Helfrich E.J."/>
            <person name="Brachmann A.O."/>
            <person name="Gurgui C."/>
            <person name="Wakimoto T."/>
            <person name="Kracht M."/>
            <person name="Crusemann M."/>
            <person name="Hentschel U."/>
            <person name="Abe I."/>
            <person name="Matsunaga S."/>
            <person name="Kalinowski J."/>
            <person name="Takeyama H."/>
            <person name="Piel J."/>
        </authorList>
    </citation>
    <scope>NUCLEOTIDE SEQUENCE [LARGE SCALE GENOMIC DNA]</scope>
    <source>
        <strain evidence="2">TSY2</strain>
    </source>
</reference>
<dbReference type="InterPro" id="IPR011335">
    <property type="entry name" value="Restrct_endonuc-II-like"/>
</dbReference>
<accession>W4M5U2</accession>
<dbReference type="InterPro" id="IPR011856">
    <property type="entry name" value="tRNA_endonuc-like_dom_sf"/>
</dbReference>
<dbReference type="AlphaFoldDB" id="W4M5U2"/>
<dbReference type="GO" id="GO:0003676">
    <property type="term" value="F:nucleic acid binding"/>
    <property type="evidence" value="ECO:0007669"/>
    <property type="project" value="InterPro"/>
</dbReference>
<dbReference type="EMBL" id="AZHX01000885">
    <property type="protein sequence ID" value="ETX05719.1"/>
    <property type="molecule type" value="Genomic_DNA"/>
</dbReference>
<dbReference type="Gene3D" id="3.40.1350.10">
    <property type="match status" value="1"/>
</dbReference>
<dbReference type="InterPro" id="IPR014919">
    <property type="entry name" value="XisH"/>
</dbReference>
<dbReference type="PATRIC" id="fig|1429439.4.peg.3623"/>
<dbReference type="CDD" id="cd22366">
    <property type="entry name" value="XisH-like"/>
    <property type="match status" value="1"/>
</dbReference>
<evidence type="ECO:0000313" key="1">
    <source>
        <dbReference type="EMBL" id="ETX05719.1"/>
    </source>
</evidence>